<proteinExistence type="predicted"/>
<sequence length="78" mass="8327">MRTKPRWRGLGGPAWRLWGWPVGLGALTASGLLSALVSEAGGDAWSWFALGVPVAVMAWFSGRRAAQRQPLPAAGARR</sequence>
<protein>
    <submittedName>
        <fullName evidence="2">Uncharacterized protein</fullName>
    </submittedName>
</protein>
<keyword evidence="1" id="KW-0812">Transmembrane</keyword>
<dbReference type="RefSeq" id="WP_238455784.1">
    <property type="nucleotide sequence ID" value="NZ_JAXOJX010000057.1"/>
</dbReference>
<evidence type="ECO:0000313" key="3">
    <source>
        <dbReference type="Proteomes" id="UP001293718"/>
    </source>
</evidence>
<keyword evidence="3" id="KW-1185">Reference proteome</keyword>
<dbReference type="Proteomes" id="UP001293718">
    <property type="component" value="Unassembled WGS sequence"/>
</dbReference>
<comment type="caution">
    <text evidence="2">The sequence shown here is derived from an EMBL/GenBank/DDBJ whole genome shotgun (WGS) entry which is preliminary data.</text>
</comment>
<evidence type="ECO:0000313" key="2">
    <source>
        <dbReference type="EMBL" id="MDZ5460066.1"/>
    </source>
</evidence>
<name>A0ABU5IMG6_9BURK</name>
<evidence type="ECO:0000256" key="1">
    <source>
        <dbReference type="SAM" id="Phobius"/>
    </source>
</evidence>
<feature type="transmembrane region" description="Helical" evidence="1">
    <location>
        <begin position="44"/>
        <end position="62"/>
    </location>
</feature>
<reference evidence="2 3" key="1">
    <citation type="submission" date="2023-11" db="EMBL/GenBank/DDBJ databases">
        <title>Draft genome of Azohydromonas lata strain H1 (DSM1123), a polyhydroxyalkanoate producer.</title>
        <authorList>
            <person name="Traversa D."/>
            <person name="D'Addabbo P."/>
            <person name="Pazzani C."/>
            <person name="Manzari C."/>
            <person name="Chiara M."/>
            <person name="Scrascia M."/>
        </authorList>
    </citation>
    <scope>NUCLEOTIDE SEQUENCE [LARGE SCALE GENOMIC DNA]</scope>
    <source>
        <strain evidence="2 3">H1</strain>
    </source>
</reference>
<keyword evidence="1" id="KW-0472">Membrane</keyword>
<keyword evidence="1" id="KW-1133">Transmembrane helix</keyword>
<gene>
    <name evidence="2" type="ORF">SM757_26145</name>
</gene>
<dbReference type="EMBL" id="JAXOJX010000057">
    <property type="protein sequence ID" value="MDZ5460066.1"/>
    <property type="molecule type" value="Genomic_DNA"/>
</dbReference>
<accession>A0ABU5IMG6</accession>
<organism evidence="2 3">
    <name type="scientific">Azohydromonas lata</name>
    <dbReference type="NCBI Taxonomy" id="45677"/>
    <lineage>
        <taxon>Bacteria</taxon>
        <taxon>Pseudomonadati</taxon>
        <taxon>Pseudomonadota</taxon>
        <taxon>Betaproteobacteria</taxon>
        <taxon>Burkholderiales</taxon>
        <taxon>Sphaerotilaceae</taxon>
        <taxon>Azohydromonas</taxon>
    </lineage>
</organism>
<feature type="transmembrane region" description="Helical" evidence="1">
    <location>
        <begin position="20"/>
        <end position="38"/>
    </location>
</feature>